<proteinExistence type="predicted"/>
<accession>A0A2D4GRY2</accession>
<dbReference type="EMBL" id="IACJ01140016">
    <property type="protein sequence ID" value="LAA62487.1"/>
    <property type="molecule type" value="Transcribed_RNA"/>
</dbReference>
<organism evidence="1">
    <name type="scientific">Micrurus corallinus</name>
    <name type="common">Brazilian coral snake</name>
    <dbReference type="NCBI Taxonomy" id="54390"/>
    <lineage>
        <taxon>Eukaryota</taxon>
        <taxon>Metazoa</taxon>
        <taxon>Chordata</taxon>
        <taxon>Craniata</taxon>
        <taxon>Vertebrata</taxon>
        <taxon>Euteleostomi</taxon>
        <taxon>Lepidosauria</taxon>
        <taxon>Squamata</taxon>
        <taxon>Bifurcata</taxon>
        <taxon>Unidentata</taxon>
        <taxon>Episquamata</taxon>
        <taxon>Toxicofera</taxon>
        <taxon>Serpentes</taxon>
        <taxon>Colubroidea</taxon>
        <taxon>Elapidae</taxon>
        <taxon>Elapinae</taxon>
        <taxon>Micrurus</taxon>
    </lineage>
</organism>
<reference evidence="1" key="2">
    <citation type="submission" date="2017-11" db="EMBL/GenBank/DDBJ databases">
        <title>Coralsnake Venomics: Analyses of Venom Gland Transcriptomes and Proteomes of Six Brazilian Taxa.</title>
        <authorList>
            <person name="Aird S.D."/>
            <person name="Jorge da Silva N."/>
            <person name="Qiu L."/>
            <person name="Villar-Briones A."/>
            <person name="Aparecida-Saddi V."/>
            <person name="Campos-Telles M.P."/>
            <person name="Grau M."/>
            <person name="Mikheyev A.S."/>
        </authorList>
    </citation>
    <scope>NUCLEOTIDE SEQUENCE</scope>
    <source>
        <tissue evidence="1">Venom_gland</tissue>
    </source>
</reference>
<name>A0A2D4GRY2_MICCO</name>
<dbReference type="AlphaFoldDB" id="A0A2D4GRY2"/>
<evidence type="ECO:0000313" key="1">
    <source>
        <dbReference type="EMBL" id="LAA62487.1"/>
    </source>
</evidence>
<reference evidence="1" key="1">
    <citation type="submission" date="2017-07" db="EMBL/GenBank/DDBJ databases">
        <authorList>
            <person name="Mikheyev A."/>
            <person name="Grau M."/>
        </authorList>
    </citation>
    <scope>NUCLEOTIDE SEQUENCE</scope>
    <source>
        <tissue evidence="1">Venom_gland</tissue>
    </source>
</reference>
<protein>
    <submittedName>
        <fullName evidence="1">Uncharacterized protein</fullName>
    </submittedName>
</protein>
<sequence length="117" mass="13271">MIVKINKAYNNKCWKQHKKVLPYSPQKVSFGRNTIKTSKIFLQIHFKLKVNLTRSKLRVPDSIAITTIFSNTTKGRASSNSNRLISHFTALSKQFTESAYCPQQSGSSFTDLGRMEG</sequence>